<dbReference type="InterPro" id="IPR036047">
    <property type="entry name" value="F-box-like_dom_sf"/>
</dbReference>
<reference evidence="2 3" key="1">
    <citation type="submission" date="2024-05" db="EMBL/GenBank/DDBJ databases">
        <title>Genetic variation in Jamaican populations of the coffee berry borer (Hypothenemus hampei).</title>
        <authorList>
            <person name="Errbii M."/>
            <person name="Myrie A."/>
        </authorList>
    </citation>
    <scope>NUCLEOTIDE SEQUENCE [LARGE SCALE GENOMIC DNA]</scope>
    <source>
        <strain evidence="2">JA-Hopewell-2020-01-JO</strain>
        <tissue evidence="2">Whole body</tissue>
    </source>
</reference>
<gene>
    <name evidence="2" type="ORF">ABEB36_002598</name>
</gene>
<accession>A0ABD1F9F2</accession>
<dbReference type="Proteomes" id="UP001566132">
    <property type="component" value="Unassembled WGS sequence"/>
</dbReference>
<dbReference type="AlphaFoldDB" id="A0ABD1F9F2"/>
<comment type="caution">
    <text evidence="2">The sequence shown here is derived from an EMBL/GenBank/DDBJ whole genome shotgun (WGS) entry which is preliminary data.</text>
</comment>
<feature type="domain" description="F-box" evidence="1">
    <location>
        <begin position="61"/>
        <end position="98"/>
    </location>
</feature>
<dbReference type="InterPro" id="IPR032675">
    <property type="entry name" value="LRR_dom_sf"/>
</dbReference>
<protein>
    <recommendedName>
        <fullName evidence="1">F-box domain-containing protein</fullName>
    </recommendedName>
</protein>
<dbReference type="Gene3D" id="3.80.10.10">
    <property type="entry name" value="Ribonuclease Inhibitor"/>
    <property type="match status" value="1"/>
</dbReference>
<evidence type="ECO:0000259" key="1">
    <source>
        <dbReference type="Pfam" id="PF12937"/>
    </source>
</evidence>
<name>A0ABD1F9F2_HYPHA</name>
<dbReference type="EMBL" id="JBDJPC010000002">
    <property type="protein sequence ID" value="KAL1513142.1"/>
    <property type="molecule type" value="Genomic_DNA"/>
</dbReference>
<proteinExistence type="predicted"/>
<dbReference type="SUPFAM" id="SSF52047">
    <property type="entry name" value="RNI-like"/>
    <property type="match status" value="1"/>
</dbReference>
<evidence type="ECO:0000313" key="3">
    <source>
        <dbReference type="Proteomes" id="UP001566132"/>
    </source>
</evidence>
<keyword evidence="3" id="KW-1185">Reference proteome</keyword>
<organism evidence="2 3">
    <name type="scientific">Hypothenemus hampei</name>
    <name type="common">Coffee berry borer</name>
    <dbReference type="NCBI Taxonomy" id="57062"/>
    <lineage>
        <taxon>Eukaryota</taxon>
        <taxon>Metazoa</taxon>
        <taxon>Ecdysozoa</taxon>
        <taxon>Arthropoda</taxon>
        <taxon>Hexapoda</taxon>
        <taxon>Insecta</taxon>
        <taxon>Pterygota</taxon>
        <taxon>Neoptera</taxon>
        <taxon>Endopterygota</taxon>
        <taxon>Coleoptera</taxon>
        <taxon>Polyphaga</taxon>
        <taxon>Cucujiformia</taxon>
        <taxon>Curculionidae</taxon>
        <taxon>Scolytinae</taxon>
        <taxon>Hypothenemus</taxon>
    </lineage>
</organism>
<dbReference type="SUPFAM" id="SSF81383">
    <property type="entry name" value="F-box domain"/>
    <property type="match status" value="1"/>
</dbReference>
<dbReference type="InterPro" id="IPR001810">
    <property type="entry name" value="F-box_dom"/>
</dbReference>
<dbReference type="Pfam" id="PF12937">
    <property type="entry name" value="F-box-like"/>
    <property type="match status" value="1"/>
</dbReference>
<sequence length="437" mass="51104">MPFCWTHILNLNKGLNVFDDLAIVRNNTVFIEPVLPSHYKMSNIEALTFGLLNEPFYAQNILRLVFPYLTKHEKLICARVCRLWYEVAANNDVYASLSFVEKDFVYHHLFQRMKYWDTKHLTLKLCHSVDTQTSNFTFYCIPLPRLKSLHIEECCDYIIKFLISMCPNLEELKVKTRLFSTLTCQRLELNTTHRCLEYTPSQIPWSISIRATDTIKSIKYLSLTYSPMAQYYTQLMELCVNISKLDLVCFSYWNPTKLLNFDKLVTLNLIYCNLDENLEQVLSQCSNLKYLTIVPFYKYELFDALHSNSIILKCAHRLGHSLKRFIWGFSADYLEEAGKLYAGFPQRGFNPPGRTNIDRIPIILNVSQPNFQQIPFVEIELLENYLRQQNWTASVRILDNSEGSELPKLFTLLPNGLATNEGEGCYKYKVETEKIDR</sequence>
<evidence type="ECO:0000313" key="2">
    <source>
        <dbReference type="EMBL" id="KAL1513142.1"/>
    </source>
</evidence>